<proteinExistence type="predicted"/>
<organism evidence="1">
    <name type="scientific">Timema bartmani</name>
    <dbReference type="NCBI Taxonomy" id="61472"/>
    <lineage>
        <taxon>Eukaryota</taxon>
        <taxon>Metazoa</taxon>
        <taxon>Ecdysozoa</taxon>
        <taxon>Arthropoda</taxon>
        <taxon>Hexapoda</taxon>
        <taxon>Insecta</taxon>
        <taxon>Pterygota</taxon>
        <taxon>Neoptera</taxon>
        <taxon>Polyneoptera</taxon>
        <taxon>Phasmatodea</taxon>
        <taxon>Timematodea</taxon>
        <taxon>Timematoidea</taxon>
        <taxon>Timematidae</taxon>
        <taxon>Timema</taxon>
    </lineage>
</organism>
<gene>
    <name evidence="1" type="ORF">TBIB3V08_LOCUS7217</name>
</gene>
<evidence type="ECO:0000313" key="1">
    <source>
        <dbReference type="EMBL" id="CAD7444852.1"/>
    </source>
</evidence>
<protein>
    <submittedName>
        <fullName evidence="1">Uncharacterized protein</fullName>
    </submittedName>
</protein>
<name>A0A7R9I473_9NEOP</name>
<reference evidence="1" key="1">
    <citation type="submission" date="2020-11" db="EMBL/GenBank/DDBJ databases">
        <authorList>
            <person name="Tran Van P."/>
        </authorList>
    </citation>
    <scope>NUCLEOTIDE SEQUENCE</scope>
</reference>
<sequence>MQRRTQFTLYIAATGKNREMSVETILTTISNLKINISIFKVFNIYKNKFIYYFKNTLCFHIFLKSHILKM</sequence>
<dbReference type="EMBL" id="OD566917">
    <property type="protein sequence ID" value="CAD7444852.1"/>
    <property type="molecule type" value="Genomic_DNA"/>
</dbReference>
<dbReference type="AlphaFoldDB" id="A0A7R9I473"/>
<accession>A0A7R9I473</accession>